<dbReference type="EMBL" id="JASSZA010000010">
    <property type="protein sequence ID" value="KAK2100408.1"/>
    <property type="molecule type" value="Genomic_DNA"/>
</dbReference>
<dbReference type="SUPFAM" id="SSF117839">
    <property type="entry name" value="WWE domain"/>
    <property type="match status" value="1"/>
</dbReference>
<gene>
    <name evidence="4" type="ORF">P7K49_021756</name>
</gene>
<evidence type="ECO:0000313" key="5">
    <source>
        <dbReference type="Proteomes" id="UP001266305"/>
    </source>
</evidence>
<dbReference type="InterPro" id="IPR004170">
    <property type="entry name" value="WWE_dom"/>
</dbReference>
<evidence type="ECO:0000256" key="1">
    <source>
        <dbReference type="ARBA" id="ARBA00004906"/>
    </source>
</evidence>
<dbReference type="InterPro" id="IPR037197">
    <property type="entry name" value="WWE_dom_sf"/>
</dbReference>
<evidence type="ECO:0000313" key="4">
    <source>
        <dbReference type="EMBL" id="KAK2100408.1"/>
    </source>
</evidence>
<reference evidence="4 5" key="1">
    <citation type="submission" date="2023-05" db="EMBL/GenBank/DDBJ databases">
        <title>B98-5 Cell Line De Novo Hybrid Assembly: An Optical Mapping Approach.</title>
        <authorList>
            <person name="Kananen K."/>
            <person name="Auerbach J.A."/>
            <person name="Kautto E."/>
            <person name="Blachly J.S."/>
        </authorList>
    </citation>
    <scope>NUCLEOTIDE SEQUENCE [LARGE SCALE GENOMIC DNA]</scope>
    <source>
        <strain evidence="4">B95-8</strain>
        <tissue evidence="4">Cell line</tissue>
    </source>
</reference>
<comment type="pathway">
    <text evidence="1">Protein modification; protein ubiquitination.</text>
</comment>
<feature type="region of interest" description="Disordered" evidence="2">
    <location>
        <begin position="1"/>
        <end position="147"/>
    </location>
</feature>
<feature type="domain" description="WWE" evidence="3">
    <location>
        <begin position="148"/>
        <end position="232"/>
    </location>
</feature>
<dbReference type="Gene3D" id="3.30.720.50">
    <property type="match status" value="1"/>
</dbReference>
<protein>
    <recommendedName>
        <fullName evidence="3">WWE domain-containing protein</fullName>
    </recommendedName>
</protein>
<dbReference type="Pfam" id="PF02825">
    <property type="entry name" value="WWE"/>
    <property type="match status" value="1"/>
</dbReference>
<comment type="caution">
    <text evidence="4">The sequence shown here is derived from an EMBL/GenBank/DDBJ whole genome shotgun (WGS) entry which is preliminary data.</text>
</comment>
<dbReference type="PROSITE" id="PS50918">
    <property type="entry name" value="WWE"/>
    <property type="match status" value="1"/>
</dbReference>
<sequence length="330" mass="33977">SHPGVCRARGATGARAGSSPRRQPQLAAAGARAARPPGGFCKAGACLQRAGHLHEATRPHGAAAAAADPGGGGGGGGGGGARSEPGGPGVPAPVDARLGRSPWAGAEAARGGGARFRGRGRGPEAAAQEEAEEVRRSGPGRRAAQRRSPGLAMLLASAVVVWEWLNEHGRWRPYSPAVSHHIEAVVRAGPRAGGSVVLGQVDSRLAPYIIDLQSMNQFRQDTGEPAAPSPPRSLPPPPQPAKVPPALGTHFGHLVGASLKKCHREVVVRERRVGHSPGSSQDPPSPQTSMQGVSVFLCCKPTFNLLAKNPLPILFHAPTFRHLVALSLSV</sequence>
<feature type="region of interest" description="Disordered" evidence="2">
    <location>
        <begin position="220"/>
        <end position="244"/>
    </location>
</feature>
<accession>A0ABQ9UTJ7</accession>
<dbReference type="SMART" id="SM00678">
    <property type="entry name" value="WWE"/>
    <property type="match status" value="1"/>
</dbReference>
<name>A0ABQ9UTJ7_SAGOE</name>
<evidence type="ECO:0000259" key="3">
    <source>
        <dbReference type="PROSITE" id="PS50918"/>
    </source>
</evidence>
<proteinExistence type="predicted"/>
<feature type="compositionally biased region" description="Low complexity" evidence="2">
    <location>
        <begin position="7"/>
        <end position="39"/>
    </location>
</feature>
<organism evidence="4 5">
    <name type="scientific">Saguinus oedipus</name>
    <name type="common">Cotton-top tamarin</name>
    <name type="synonym">Oedipomidas oedipus</name>
    <dbReference type="NCBI Taxonomy" id="9490"/>
    <lineage>
        <taxon>Eukaryota</taxon>
        <taxon>Metazoa</taxon>
        <taxon>Chordata</taxon>
        <taxon>Craniata</taxon>
        <taxon>Vertebrata</taxon>
        <taxon>Euteleostomi</taxon>
        <taxon>Mammalia</taxon>
        <taxon>Eutheria</taxon>
        <taxon>Euarchontoglires</taxon>
        <taxon>Primates</taxon>
        <taxon>Haplorrhini</taxon>
        <taxon>Platyrrhini</taxon>
        <taxon>Cebidae</taxon>
        <taxon>Callitrichinae</taxon>
        <taxon>Saguinus</taxon>
    </lineage>
</organism>
<feature type="compositionally biased region" description="Gly residues" evidence="2">
    <location>
        <begin position="69"/>
        <end position="89"/>
    </location>
</feature>
<dbReference type="Proteomes" id="UP001266305">
    <property type="component" value="Unassembled WGS sequence"/>
</dbReference>
<feature type="non-terminal residue" evidence="4">
    <location>
        <position position="1"/>
    </location>
</feature>
<feature type="compositionally biased region" description="Pro residues" evidence="2">
    <location>
        <begin position="227"/>
        <end position="243"/>
    </location>
</feature>
<evidence type="ECO:0000256" key="2">
    <source>
        <dbReference type="SAM" id="MobiDB-lite"/>
    </source>
</evidence>
<dbReference type="InterPro" id="IPR018123">
    <property type="entry name" value="WWE-dom_subgr"/>
</dbReference>
<keyword evidence="5" id="KW-1185">Reference proteome</keyword>